<dbReference type="Pfam" id="PF02449">
    <property type="entry name" value="Glyco_hydro_42"/>
    <property type="match status" value="1"/>
</dbReference>
<dbReference type="InterPro" id="IPR013529">
    <property type="entry name" value="Glyco_hydro_42_N"/>
</dbReference>
<keyword evidence="7 8" id="KW-0326">Glycosidase</keyword>
<reference evidence="14 15" key="1">
    <citation type="submission" date="2016-10" db="EMBL/GenBank/DDBJ databases">
        <authorList>
            <person name="de Groot N.N."/>
        </authorList>
    </citation>
    <scope>NUCLEOTIDE SEQUENCE [LARGE SCALE GENOMIC DNA]</scope>
    <source>
        <strain evidence="14 15">AR40</strain>
    </source>
</reference>
<sequence length="686" mass="79153">MNSLLDGKKITIGTCYYPEHWPKEMWEDDLFRMKETGIEVIRVGEFSWNLTEPVEGTYVDDFWDEFLDLCSRTNMKVIFCTPTATPPAWLTEKYPEVLNAKRDGSLVYHGERCHVNHSSIIYRQKTALITEHLASHFASHPAIIGWQIDNEINCETDEFYSESDDAAFRSWVQNKYENLESLNAAWGTRFWNQTYSSFSEVHIPRQTNHNVGNPHQNLDYRRFVSDTARSYIKLQSDIIRKYLKEGDFITTNGMFNLDNHAMNKESLDFYTYDSYPDFAYDEYYEKRSSRDILDRMWSRNLTEVRSISQPFGIMEQQSGAGGWTTRMIMPCPRPGQIRLWTMQSIAHGAEFVSYFRWRTSTIGTEIYWHGILDYSNRDNRRIREVRHVCEDVKKLSRICGSRYVAKVAVVRTWDNQWDAQCDKWHSMLEDISQNGIYAAAARTHTPIDYIYLESYTSAESLEKYELLIFPHAVVVNDKEAGILKEYVQNGGKLLLGCRAGLKTKEGHVTMDDLPGVFKEMTGCIVTEFTPEAPDEENIYVVKQGDSPQKYRIPAKCFFDQFMVTSDTAQVKGVYDSTYIKDEPALIKNIYGNGRVYSFGSTFSEEAAMGLFKMLGVSSPFEEFIDVPQECELAVRTDGAWNWLFVLNFDKSDATIELKQDMVDVLNGQSAKGAYKLPGYGVAVFEI</sequence>
<evidence type="ECO:0000259" key="12">
    <source>
        <dbReference type="Pfam" id="PF08532"/>
    </source>
</evidence>
<dbReference type="Gene3D" id="3.20.20.80">
    <property type="entry name" value="Glycosidases"/>
    <property type="match status" value="1"/>
</dbReference>
<dbReference type="Gene3D" id="3.40.50.880">
    <property type="match status" value="1"/>
</dbReference>
<feature type="domain" description="Beta-galactosidase trimerisation" evidence="12">
    <location>
        <begin position="405"/>
        <end position="612"/>
    </location>
</feature>
<keyword evidence="6" id="KW-0862">Zinc</keyword>
<feature type="domain" description="Glycoside hydrolase family 42 N-terminal" evidence="11">
    <location>
        <begin position="15"/>
        <end position="395"/>
    </location>
</feature>
<dbReference type="GO" id="GO:0009341">
    <property type="term" value="C:beta-galactosidase complex"/>
    <property type="evidence" value="ECO:0007669"/>
    <property type="project" value="InterPro"/>
</dbReference>
<organism evidence="14 15">
    <name type="scientific">Butyrivibrio fibrisolvens</name>
    <dbReference type="NCBI Taxonomy" id="831"/>
    <lineage>
        <taxon>Bacteria</taxon>
        <taxon>Bacillati</taxon>
        <taxon>Bacillota</taxon>
        <taxon>Clostridia</taxon>
        <taxon>Lachnospirales</taxon>
        <taxon>Lachnospiraceae</taxon>
        <taxon>Butyrivibrio</taxon>
    </lineage>
</organism>
<dbReference type="PANTHER" id="PTHR36447:SF2">
    <property type="entry name" value="BETA-GALACTOSIDASE YESZ"/>
    <property type="match status" value="1"/>
</dbReference>
<dbReference type="CDD" id="cd03143">
    <property type="entry name" value="A4_beta-galactosidase_middle_domain"/>
    <property type="match status" value="1"/>
</dbReference>
<evidence type="ECO:0000259" key="11">
    <source>
        <dbReference type="Pfam" id="PF02449"/>
    </source>
</evidence>
<dbReference type="InterPro" id="IPR013780">
    <property type="entry name" value="Glyco_hydro_b"/>
</dbReference>
<gene>
    <name evidence="14" type="ORF">SAMN04487884_13827</name>
</gene>
<evidence type="ECO:0000256" key="5">
    <source>
        <dbReference type="ARBA" id="ARBA00022801"/>
    </source>
</evidence>
<feature type="active site" description="Proton donor" evidence="9">
    <location>
        <position position="151"/>
    </location>
</feature>
<keyword evidence="4" id="KW-0479">Metal-binding</keyword>
<name>A0A1H9X0C7_BUTFI</name>
<feature type="binding site" evidence="10">
    <location>
        <position position="150"/>
    </location>
    <ligand>
        <name>substrate</name>
    </ligand>
</feature>
<evidence type="ECO:0000256" key="3">
    <source>
        <dbReference type="ARBA" id="ARBA00012756"/>
    </source>
</evidence>
<dbReference type="InterPro" id="IPR013739">
    <property type="entry name" value="Beta_galactosidase_C"/>
</dbReference>
<dbReference type="SUPFAM" id="SSF51445">
    <property type="entry name" value="(Trans)glycosidases"/>
    <property type="match status" value="1"/>
</dbReference>
<evidence type="ECO:0000256" key="2">
    <source>
        <dbReference type="ARBA" id="ARBA00005940"/>
    </source>
</evidence>
<evidence type="ECO:0000256" key="7">
    <source>
        <dbReference type="ARBA" id="ARBA00023295"/>
    </source>
</evidence>
<dbReference type="Pfam" id="PF08532">
    <property type="entry name" value="Glyco_hydro_42M"/>
    <property type="match status" value="1"/>
</dbReference>
<dbReference type="Pfam" id="PF08533">
    <property type="entry name" value="Glyco_hydro_42C"/>
    <property type="match status" value="1"/>
</dbReference>
<feature type="domain" description="Beta-galactosidase C-terminal" evidence="13">
    <location>
        <begin position="631"/>
        <end position="684"/>
    </location>
</feature>
<dbReference type="SUPFAM" id="SSF52317">
    <property type="entry name" value="Class I glutamine amidotransferase-like"/>
    <property type="match status" value="1"/>
</dbReference>
<dbReference type="GO" id="GO:0006012">
    <property type="term" value="P:galactose metabolic process"/>
    <property type="evidence" value="ECO:0007669"/>
    <property type="project" value="InterPro"/>
</dbReference>
<evidence type="ECO:0000256" key="4">
    <source>
        <dbReference type="ARBA" id="ARBA00022723"/>
    </source>
</evidence>
<evidence type="ECO:0000256" key="10">
    <source>
        <dbReference type="PIRSR" id="PIRSR001084-2"/>
    </source>
</evidence>
<dbReference type="GO" id="GO:0046872">
    <property type="term" value="F:metal ion binding"/>
    <property type="evidence" value="ECO:0007669"/>
    <property type="project" value="UniProtKB-KW"/>
</dbReference>
<feature type="binding site" evidence="10">
    <location>
        <position position="323"/>
    </location>
    <ligand>
        <name>substrate</name>
    </ligand>
</feature>
<dbReference type="GO" id="GO:0004565">
    <property type="term" value="F:beta-galactosidase activity"/>
    <property type="evidence" value="ECO:0007669"/>
    <property type="project" value="UniProtKB-EC"/>
</dbReference>
<accession>A0A1H9X0C7</accession>
<evidence type="ECO:0000256" key="9">
    <source>
        <dbReference type="PIRSR" id="PIRSR001084-1"/>
    </source>
</evidence>
<proteinExistence type="inferred from homology"/>
<evidence type="ECO:0000256" key="1">
    <source>
        <dbReference type="ARBA" id="ARBA00001412"/>
    </source>
</evidence>
<evidence type="ECO:0000256" key="8">
    <source>
        <dbReference type="PIRNR" id="PIRNR001084"/>
    </source>
</evidence>
<dbReference type="PIRSF" id="PIRSF001084">
    <property type="entry name" value="B-galactosidase"/>
    <property type="match status" value="1"/>
</dbReference>
<dbReference type="EC" id="3.2.1.23" evidence="3 8"/>
<keyword evidence="5 8" id="KW-0378">Hydrolase</keyword>
<evidence type="ECO:0000259" key="13">
    <source>
        <dbReference type="Pfam" id="PF08533"/>
    </source>
</evidence>
<evidence type="ECO:0000313" key="15">
    <source>
        <dbReference type="Proteomes" id="UP000182584"/>
    </source>
</evidence>
<feature type="binding site" evidence="10">
    <location>
        <position position="112"/>
    </location>
    <ligand>
        <name>substrate</name>
    </ligand>
</feature>
<dbReference type="RefSeq" id="WP_074758773.1">
    <property type="nucleotide sequence ID" value="NZ_FOGJ01000038.1"/>
</dbReference>
<comment type="similarity">
    <text evidence="2 8">Belongs to the glycosyl hydrolase 42 family.</text>
</comment>
<dbReference type="Gene3D" id="2.60.40.1180">
    <property type="entry name" value="Golgi alpha-mannosidase II"/>
    <property type="match status" value="1"/>
</dbReference>
<dbReference type="EMBL" id="FOGJ01000038">
    <property type="protein sequence ID" value="SES39544.1"/>
    <property type="molecule type" value="Genomic_DNA"/>
</dbReference>
<dbReference type="InterPro" id="IPR017853">
    <property type="entry name" value="GH"/>
</dbReference>
<feature type="active site" description="Nucleophile" evidence="9">
    <location>
        <position position="315"/>
    </location>
</feature>
<dbReference type="OrthoDB" id="9800974at2"/>
<evidence type="ECO:0000313" key="14">
    <source>
        <dbReference type="EMBL" id="SES39544.1"/>
    </source>
</evidence>
<dbReference type="PANTHER" id="PTHR36447">
    <property type="entry name" value="BETA-GALACTOSIDASE GANA"/>
    <property type="match status" value="1"/>
</dbReference>
<comment type="catalytic activity">
    <reaction evidence="1 8">
        <text>Hydrolysis of terminal non-reducing beta-D-galactose residues in beta-D-galactosides.</text>
        <dbReference type="EC" id="3.2.1.23"/>
    </reaction>
</comment>
<dbReference type="eggNOG" id="COG1874">
    <property type="taxonomic scope" value="Bacteria"/>
</dbReference>
<dbReference type="Proteomes" id="UP000182584">
    <property type="component" value="Unassembled WGS sequence"/>
</dbReference>
<dbReference type="InterPro" id="IPR029062">
    <property type="entry name" value="Class_I_gatase-like"/>
</dbReference>
<evidence type="ECO:0000256" key="6">
    <source>
        <dbReference type="ARBA" id="ARBA00022833"/>
    </source>
</evidence>
<dbReference type="InterPro" id="IPR003476">
    <property type="entry name" value="Glyco_hydro_42"/>
</dbReference>
<dbReference type="AlphaFoldDB" id="A0A1H9X0C7"/>
<protein>
    <recommendedName>
        <fullName evidence="3 8">Beta-galactosidase</fullName>
        <shortName evidence="8">Beta-gal</shortName>
        <ecNumber evidence="3 8">3.2.1.23</ecNumber>
    </recommendedName>
</protein>
<dbReference type="InterPro" id="IPR013738">
    <property type="entry name" value="Beta_galactosidase_Trimer"/>
</dbReference>